<dbReference type="InterPro" id="IPR037401">
    <property type="entry name" value="SnoaL-like"/>
</dbReference>
<protein>
    <submittedName>
        <fullName evidence="2">Nuclear transport factor 2 family protein</fullName>
    </submittedName>
</protein>
<evidence type="ECO:0000259" key="1">
    <source>
        <dbReference type="Pfam" id="PF12680"/>
    </source>
</evidence>
<proteinExistence type="predicted"/>
<dbReference type="InterPro" id="IPR032710">
    <property type="entry name" value="NTF2-like_dom_sf"/>
</dbReference>
<dbReference type="EMBL" id="CP097635">
    <property type="protein sequence ID" value="URI06538.1"/>
    <property type="molecule type" value="Genomic_DNA"/>
</dbReference>
<accession>A0ABY4S106</accession>
<evidence type="ECO:0000313" key="2">
    <source>
        <dbReference type="EMBL" id="URI06538.1"/>
    </source>
</evidence>
<keyword evidence="3" id="KW-1185">Reference proteome</keyword>
<reference evidence="2" key="1">
    <citation type="submission" date="2022-05" db="EMBL/GenBank/DDBJ databases">
        <title>An RpoN-dependent PEP-CTERM gene is involved in floc formation of an Aquincola tertiaricarbonis strain.</title>
        <authorList>
            <person name="Qiu D."/>
            <person name="Xia M."/>
        </authorList>
    </citation>
    <scope>NUCLEOTIDE SEQUENCE</scope>
    <source>
        <strain evidence="2">RN12</strain>
    </source>
</reference>
<sequence>MSNTVALPAPIAAYFEADRQGPEAVALCFTPQAVVTDEGRQHHGRAAITAWKQAASRAFEYQVQPFSVVEEGRGEEHAWCVRSHVTGNFPGSPVDLRYHFRLDDGLVAALEITA</sequence>
<feature type="domain" description="SnoaL-like" evidence="1">
    <location>
        <begin position="18"/>
        <end position="108"/>
    </location>
</feature>
<name>A0ABY4S106_AQUTE</name>
<dbReference type="RefSeq" id="WP_250194800.1">
    <property type="nucleotide sequence ID" value="NZ_CP097635.1"/>
</dbReference>
<dbReference type="Proteomes" id="UP001056201">
    <property type="component" value="Chromosome 1"/>
</dbReference>
<dbReference type="Pfam" id="PF12680">
    <property type="entry name" value="SnoaL_2"/>
    <property type="match status" value="1"/>
</dbReference>
<organism evidence="2 3">
    <name type="scientific">Aquincola tertiaricarbonis</name>
    <dbReference type="NCBI Taxonomy" id="391953"/>
    <lineage>
        <taxon>Bacteria</taxon>
        <taxon>Pseudomonadati</taxon>
        <taxon>Pseudomonadota</taxon>
        <taxon>Betaproteobacteria</taxon>
        <taxon>Burkholderiales</taxon>
        <taxon>Sphaerotilaceae</taxon>
        <taxon>Aquincola</taxon>
    </lineage>
</organism>
<evidence type="ECO:0000313" key="3">
    <source>
        <dbReference type="Proteomes" id="UP001056201"/>
    </source>
</evidence>
<dbReference type="Gene3D" id="3.10.450.50">
    <property type="match status" value="1"/>
</dbReference>
<dbReference type="SUPFAM" id="SSF54427">
    <property type="entry name" value="NTF2-like"/>
    <property type="match status" value="1"/>
</dbReference>
<gene>
    <name evidence="2" type="ORF">MW290_11550</name>
</gene>